<dbReference type="RefSeq" id="WP_133869245.1">
    <property type="nucleotide sequence ID" value="NZ_SOAU01000001.1"/>
</dbReference>
<feature type="compositionally biased region" description="Low complexity" evidence="1">
    <location>
        <begin position="87"/>
        <end position="101"/>
    </location>
</feature>
<dbReference type="AlphaFoldDB" id="A0A4R7I071"/>
<dbReference type="Proteomes" id="UP000294558">
    <property type="component" value="Unassembled WGS sequence"/>
</dbReference>
<evidence type="ECO:0000256" key="1">
    <source>
        <dbReference type="SAM" id="MobiDB-lite"/>
    </source>
</evidence>
<keyword evidence="3" id="KW-1185">Reference proteome</keyword>
<comment type="caution">
    <text evidence="2">The sequence shown here is derived from an EMBL/GenBank/DDBJ whole genome shotgun (WGS) entry which is preliminary data.</text>
</comment>
<proteinExistence type="predicted"/>
<reference evidence="2 3" key="1">
    <citation type="submission" date="2019-03" db="EMBL/GenBank/DDBJ databases">
        <title>Sequencing the genomes of 1000 actinobacteria strains.</title>
        <authorList>
            <person name="Klenk H.-P."/>
        </authorList>
    </citation>
    <scope>NUCLEOTIDE SEQUENCE [LARGE SCALE GENOMIC DNA]</scope>
    <source>
        <strain evidence="2 3">DSM 18936</strain>
    </source>
</reference>
<name>A0A4R7I071_9ACTN</name>
<evidence type="ECO:0000313" key="3">
    <source>
        <dbReference type="Proteomes" id="UP000294558"/>
    </source>
</evidence>
<feature type="region of interest" description="Disordered" evidence="1">
    <location>
        <begin position="32"/>
        <end position="112"/>
    </location>
</feature>
<gene>
    <name evidence="2" type="ORF">BDK89_2518</name>
</gene>
<organism evidence="2 3">
    <name type="scientific">Ilumatobacter fluminis</name>
    <dbReference type="NCBI Taxonomy" id="467091"/>
    <lineage>
        <taxon>Bacteria</taxon>
        <taxon>Bacillati</taxon>
        <taxon>Actinomycetota</taxon>
        <taxon>Acidimicrobiia</taxon>
        <taxon>Acidimicrobiales</taxon>
        <taxon>Ilumatobacteraceae</taxon>
        <taxon>Ilumatobacter</taxon>
    </lineage>
</organism>
<protein>
    <submittedName>
        <fullName evidence="2">Uncharacterized protein</fullName>
    </submittedName>
</protein>
<dbReference type="OrthoDB" id="5196645at2"/>
<accession>A0A4R7I071</accession>
<dbReference type="EMBL" id="SOAU01000001">
    <property type="protein sequence ID" value="TDT16917.1"/>
    <property type="molecule type" value="Genomic_DNA"/>
</dbReference>
<evidence type="ECO:0000313" key="2">
    <source>
        <dbReference type="EMBL" id="TDT16917.1"/>
    </source>
</evidence>
<sequence>MLTLARRLFWLAVLGGVGYALYTTWQRRNEPMPDGPAEWPPFDDVPTPVRGGAPTGRAPLPDLGSNASTDAPLPDLRDRATTRAATPSVSSVEAPVSEPAATPTNDATWVDPTDGTCPIDFPIKGNANSGIYHVPGGRFYERTVPERCYATEDAAVADGYRRAKA</sequence>